<dbReference type="Proteomes" id="UP001595420">
    <property type="component" value="Unassembled WGS sequence"/>
</dbReference>
<keyword evidence="8" id="KW-1185">Reference proteome</keyword>
<dbReference type="PANTHER" id="PTHR38776">
    <property type="entry name" value="MLTA-INTERACTING PROTEIN-RELATED"/>
    <property type="match status" value="1"/>
</dbReference>
<keyword evidence="3" id="KW-0732">Signal</keyword>
<dbReference type="RefSeq" id="WP_216838193.1">
    <property type="nucleotide sequence ID" value="NZ_JAFNJS010000006.1"/>
</dbReference>
<dbReference type="InterPro" id="IPR010583">
    <property type="entry name" value="MipA"/>
</dbReference>
<protein>
    <submittedName>
        <fullName evidence="7">MipA/OmpV family protein</fullName>
    </submittedName>
</protein>
<comment type="similarity">
    <text evidence="2">Belongs to the MipA/OmpV family.</text>
</comment>
<comment type="subcellular location">
    <subcellularLocation>
        <location evidence="1">Cell outer membrane</location>
    </subcellularLocation>
</comment>
<sequence length="258" mass="27890">MLAFESPARAQTDLTPQAMPPPSTAGGEWRVSVGAGALLSPDYLGSDSHTLSPLLSPDISWRQDTLFLSLRDGLGATLLRHGPVSMGVVLRPRFGRDQDDNDALRGMGDIRPAGEGGLFMRYANPNWRGALELRQGFGGHSGLVADARLDRVLRLRPDLILNAGPRLSWGSEDFAETYFGVDAEQSRRSGHQRFAPQDYWFAGVAASLTLQLDTRWSLTAFGEVGQILGAAADSPLVDGRGSATQALFGLTLNWQFLP</sequence>
<feature type="region of interest" description="Disordered" evidence="6">
    <location>
        <begin position="1"/>
        <end position="27"/>
    </location>
</feature>
<gene>
    <name evidence="7" type="ORF">ACFOD3_19545</name>
</gene>
<proteinExistence type="inferred from homology"/>
<evidence type="ECO:0000256" key="3">
    <source>
        <dbReference type="ARBA" id="ARBA00022729"/>
    </source>
</evidence>
<dbReference type="PANTHER" id="PTHR38776:SF1">
    <property type="entry name" value="MLTA-INTERACTING PROTEIN-RELATED"/>
    <property type="match status" value="1"/>
</dbReference>
<evidence type="ECO:0000313" key="8">
    <source>
        <dbReference type="Proteomes" id="UP001595420"/>
    </source>
</evidence>
<evidence type="ECO:0000256" key="5">
    <source>
        <dbReference type="ARBA" id="ARBA00023237"/>
    </source>
</evidence>
<keyword evidence="4" id="KW-0472">Membrane</keyword>
<name>A0ABV7BWG9_9PROT</name>
<evidence type="ECO:0000313" key="7">
    <source>
        <dbReference type="EMBL" id="MFC3002107.1"/>
    </source>
</evidence>
<dbReference type="EMBL" id="JBHRSB010000006">
    <property type="protein sequence ID" value="MFC3002107.1"/>
    <property type="molecule type" value="Genomic_DNA"/>
</dbReference>
<evidence type="ECO:0000256" key="2">
    <source>
        <dbReference type="ARBA" id="ARBA00005722"/>
    </source>
</evidence>
<comment type="caution">
    <text evidence="7">The sequence shown here is derived from an EMBL/GenBank/DDBJ whole genome shotgun (WGS) entry which is preliminary data.</text>
</comment>
<reference evidence="8" key="1">
    <citation type="journal article" date="2019" name="Int. J. Syst. Evol. Microbiol.">
        <title>The Global Catalogue of Microorganisms (GCM) 10K type strain sequencing project: providing services to taxonomists for standard genome sequencing and annotation.</title>
        <authorList>
            <consortium name="The Broad Institute Genomics Platform"/>
            <consortium name="The Broad Institute Genome Sequencing Center for Infectious Disease"/>
            <person name="Wu L."/>
            <person name="Ma J."/>
        </authorList>
    </citation>
    <scope>NUCLEOTIDE SEQUENCE [LARGE SCALE GENOMIC DNA]</scope>
    <source>
        <strain evidence="8">CGMCC 1.16855</strain>
    </source>
</reference>
<evidence type="ECO:0000256" key="6">
    <source>
        <dbReference type="SAM" id="MobiDB-lite"/>
    </source>
</evidence>
<evidence type="ECO:0000256" key="1">
    <source>
        <dbReference type="ARBA" id="ARBA00004442"/>
    </source>
</evidence>
<organism evidence="7 8">
    <name type="scientific">Falsiroseomonas tokyonensis</name>
    <dbReference type="NCBI Taxonomy" id="430521"/>
    <lineage>
        <taxon>Bacteria</taxon>
        <taxon>Pseudomonadati</taxon>
        <taxon>Pseudomonadota</taxon>
        <taxon>Alphaproteobacteria</taxon>
        <taxon>Acetobacterales</taxon>
        <taxon>Roseomonadaceae</taxon>
        <taxon>Falsiroseomonas</taxon>
    </lineage>
</organism>
<evidence type="ECO:0000256" key="4">
    <source>
        <dbReference type="ARBA" id="ARBA00023136"/>
    </source>
</evidence>
<keyword evidence="5" id="KW-0998">Cell outer membrane</keyword>
<dbReference type="Pfam" id="PF06629">
    <property type="entry name" value="MipA"/>
    <property type="match status" value="1"/>
</dbReference>
<accession>A0ABV7BWG9</accession>